<dbReference type="Proteomes" id="UP000325243">
    <property type="component" value="Unassembled WGS sequence"/>
</dbReference>
<comment type="caution">
    <text evidence="10">The sequence shown here is derived from an EMBL/GenBank/DDBJ whole genome shotgun (WGS) entry which is preliminary data.</text>
</comment>
<evidence type="ECO:0000256" key="4">
    <source>
        <dbReference type="ARBA" id="ARBA00022960"/>
    </source>
</evidence>
<feature type="transmembrane region" description="Helical" evidence="9">
    <location>
        <begin position="410"/>
        <end position="431"/>
    </location>
</feature>
<evidence type="ECO:0000313" key="11">
    <source>
        <dbReference type="Proteomes" id="UP000325243"/>
    </source>
</evidence>
<keyword evidence="7 9" id="KW-0472">Membrane</keyword>
<evidence type="ECO:0000256" key="5">
    <source>
        <dbReference type="ARBA" id="ARBA00022984"/>
    </source>
</evidence>
<keyword evidence="3 9" id="KW-0812">Transmembrane</keyword>
<feature type="transmembrane region" description="Helical" evidence="9">
    <location>
        <begin position="513"/>
        <end position="532"/>
    </location>
</feature>
<feature type="compositionally biased region" description="Basic and acidic residues" evidence="8">
    <location>
        <begin position="43"/>
        <end position="52"/>
    </location>
</feature>
<dbReference type="GO" id="GO:0009252">
    <property type="term" value="P:peptidoglycan biosynthetic process"/>
    <property type="evidence" value="ECO:0007669"/>
    <property type="project" value="UniProtKB-KW"/>
</dbReference>
<evidence type="ECO:0000256" key="7">
    <source>
        <dbReference type="ARBA" id="ARBA00023136"/>
    </source>
</evidence>
<feature type="transmembrane region" description="Helical" evidence="9">
    <location>
        <begin position="139"/>
        <end position="166"/>
    </location>
</feature>
<evidence type="ECO:0000313" key="10">
    <source>
        <dbReference type="EMBL" id="TYL53571.1"/>
    </source>
</evidence>
<feature type="compositionally biased region" description="Pro residues" evidence="8">
    <location>
        <begin position="24"/>
        <end position="40"/>
    </location>
</feature>
<keyword evidence="5" id="KW-0573">Peptidoglycan synthesis</keyword>
<dbReference type="PANTHER" id="PTHR47019">
    <property type="entry name" value="LIPID II FLIPPASE MURJ"/>
    <property type="match status" value="1"/>
</dbReference>
<dbReference type="NCBIfam" id="TIGR01695">
    <property type="entry name" value="murJ_mviN"/>
    <property type="match status" value="1"/>
</dbReference>
<evidence type="ECO:0000256" key="3">
    <source>
        <dbReference type="ARBA" id="ARBA00022692"/>
    </source>
</evidence>
<feature type="transmembrane region" description="Helical" evidence="9">
    <location>
        <begin position="333"/>
        <end position="354"/>
    </location>
</feature>
<dbReference type="EMBL" id="VSSB01000001">
    <property type="protein sequence ID" value="TYL53571.1"/>
    <property type="molecule type" value="Genomic_DNA"/>
</dbReference>
<evidence type="ECO:0000256" key="9">
    <source>
        <dbReference type="SAM" id="Phobius"/>
    </source>
</evidence>
<feature type="transmembrane region" description="Helical" evidence="9">
    <location>
        <begin position="172"/>
        <end position="193"/>
    </location>
</feature>
<feature type="region of interest" description="Disordered" evidence="8">
    <location>
        <begin position="1"/>
        <end position="52"/>
    </location>
</feature>
<feature type="transmembrane region" description="Helical" evidence="9">
    <location>
        <begin position="104"/>
        <end position="127"/>
    </location>
</feature>
<gene>
    <name evidence="10" type="primary">murJ</name>
    <name evidence="10" type="ORF">FYC51_07895</name>
</gene>
<feature type="transmembrane region" description="Helical" evidence="9">
    <location>
        <begin position="473"/>
        <end position="493"/>
    </location>
</feature>
<comment type="subcellular location">
    <subcellularLocation>
        <location evidence="1">Cell membrane</location>
        <topology evidence="1">Multi-pass membrane protein</topology>
    </subcellularLocation>
</comment>
<protein>
    <submittedName>
        <fullName evidence="10">Murein biosynthesis integral membrane protein MurJ</fullName>
    </submittedName>
</protein>
<feature type="transmembrane region" description="Helical" evidence="9">
    <location>
        <begin position="375"/>
        <end position="398"/>
    </location>
</feature>
<sequence length="587" mass="62253">MLPSTRVTRHPLPPSQPTPTLLRPTPPRPRLLRPAPPRPAPTNRRDPSVADPDRIGRASAFLASGTIVSRVLGFVKAIVLAAAIGVVGSTSADAFAVANGLPNTVYVIVAGGVLSAVLVPQIVRASTHTDGGSAYINKLLTLALTVIGAATVLATALAPVLTWIYAGSNTEILPLAVAFAWWCLPQIFFYGLYTLLGEVLNARRSFGPFTWVPVLNNVVALIGLVIFGILFGFDPDGTRAIDDWTPGMVAVLAGSATLGIVVQAVVLFWFWRRVGLRYRPDFRWRGVGLGAAGRMAGWTFGMLLLTTFAGIVQTQVVLLASGEGASVAAIDNAWLVFMLPHSVITVSIATAYFTRMSEHAHAGDLDRVRDDLSSAVRGVSVILVLAAVVLMVVAYPFGAVFQPGLTLASALGNVIIAFAIGLVGFSILFVVQRTFYALGDTRTPFFFTLFQVIVFTVAALSCILLPLEWTAVGIALSTTLAGTAQLVLALVLLRRQLHRLDGRRIAVSLGRDLAAAVLPVIAGVVLLVLLGGTTEDGFAVSNRVGAIVSMAIIGAVMAALYFGVLWALRSPELRGFAEPLVARVRRR</sequence>
<dbReference type="GO" id="GO:0008360">
    <property type="term" value="P:regulation of cell shape"/>
    <property type="evidence" value="ECO:0007669"/>
    <property type="project" value="UniProtKB-KW"/>
</dbReference>
<dbReference type="AlphaFoldDB" id="A0A5S4V8D0"/>
<dbReference type="Pfam" id="PF03023">
    <property type="entry name" value="MurJ"/>
    <property type="match status" value="1"/>
</dbReference>
<keyword evidence="11" id="KW-1185">Reference proteome</keyword>
<dbReference type="GO" id="GO:0005886">
    <property type="term" value="C:plasma membrane"/>
    <property type="evidence" value="ECO:0007669"/>
    <property type="project" value="UniProtKB-SubCell"/>
</dbReference>
<evidence type="ECO:0000256" key="8">
    <source>
        <dbReference type="SAM" id="MobiDB-lite"/>
    </source>
</evidence>
<reference evidence="10 11" key="1">
    <citation type="submission" date="2019-08" db="EMBL/GenBank/DDBJ databases">
        <authorList>
            <person name="Hu J."/>
        </authorList>
    </citation>
    <scope>NUCLEOTIDE SEQUENCE [LARGE SCALE GENOMIC DNA]</scope>
    <source>
        <strain evidence="10 11">NEAU-184</strain>
    </source>
</reference>
<feature type="transmembrane region" description="Helical" evidence="9">
    <location>
        <begin position="214"/>
        <end position="233"/>
    </location>
</feature>
<accession>A0A5S4V8D0</accession>
<name>A0A5S4V8D0_9MICO</name>
<feature type="transmembrane region" description="Helical" evidence="9">
    <location>
        <begin position="292"/>
        <end position="313"/>
    </location>
</feature>
<organism evidence="10 11">
    <name type="scientific">Agromyces mariniharenae</name>
    <dbReference type="NCBI Taxonomy" id="2604423"/>
    <lineage>
        <taxon>Bacteria</taxon>
        <taxon>Bacillati</taxon>
        <taxon>Actinomycetota</taxon>
        <taxon>Actinomycetes</taxon>
        <taxon>Micrococcales</taxon>
        <taxon>Microbacteriaceae</taxon>
        <taxon>Agromyces</taxon>
    </lineage>
</organism>
<keyword evidence="2" id="KW-1003">Cell membrane</keyword>
<feature type="transmembrane region" description="Helical" evidence="9">
    <location>
        <begin position="443"/>
        <end position="467"/>
    </location>
</feature>
<feature type="transmembrane region" description="Helical" evidence="9">
    <location>
        <begin position="77"/>
        <end position="98"/>
    </location>
</feature>
<keyword evidence="6 9" id="KW-1133">Transmembrane helix</keyword>
<dbReference type="PRINTS" id="PR01806">
    <property type="entry name" value="VIRFACTRMVIN"/>
</dbReference>
<proteinExistence type="predicted"/>
<evidence type="ECO:0000256" key="6">
    <source>
        <dbReference type="ARBA" id="ARBA00022989"/>
    </source>
</evidence>
<evidence type="ECO:0000256" key="2">
    <source>
        <dbReference type="ARBA" id="ARBA00022475"/>
    </source>
</evidence>
<dbReference type="GO" id="GO:0015648">
    <property type="term" value="F:lipid-linked peptidoglycan transporter activity"/>
    <property type="evidence" value="ECO:0007669"/>
    <property type="project" value="TreeGrafter"/>
</dbReference>
<dbReference type="PANTHER" id="PTHR47019:SF1">
    <property type="entry name" value="LIPID II FLIPPASE MURJ"/>
    <property type="match status" value="1"/>
</dbReference>
<feature type="transmembrane region" description="Helical" evidence="9">
    <location>
        <begin position="248"/>
        <end position="271"/>
    </location>
</feature>
<evidence type="ECO:0000256" key="1">
    <source>
        <dbReference type="ARBA" id="ARBA00004651"/>
    </source>
</evidence>
<dbReference type="InterPro" id="IPR051050">
    <property type="entry name" value="Lipid_II_flippase_MurJ/MviN"/>
</dbReference>
<feature type="transmembrane region" description="Helical" evidence="9">
    <location>
        <begin position="544"/>
        <end position="568"/>
    </location>
</feature>
<dbReference type="InterPro" id="IPR004268">
    <property type="entry name" value="MurJ"/>
</dbReference>
<dbReference type="GO" id="GO:0034204">
    <property type="term" value="P:lipid translocation"/>
    <property type="evidence" value="ECO:0007669"/>
    <property type="project" value="TreeGrafter"/>
</dbReference>
<keyword evidence="4" id="KW-0133">Cell shape</keyword>